<keyword evidence="3" id="KW-1185">Reference proteome</keyword>
<reference evidence="2 3" key="1">
    <citation type="submission" date="2020-09" db="EMBL/GenBank/DDBJ databases">
        <title>De no assembly of potato wild relative species, Solanum commersonii.</title>
        <authorList>
            <person name="Cho K."/>
        </authorList>
    </citation>
    <scope>NUCLEOTIDE SEQUENCE [LARGE SCALE GENOMIC DNA]</scope>
    <source>
        <strain evidence="2">LZ3.2</strain>
        <tissue evidence="2">Leaf</tissue>
    </source>
</reference>
<dbReference type="PANTHER" id="PTHR11697">
    <property type="entry name" value="GENERAL TRANSCRIPTION FACTOR 2-RELATED ZINC FINGER PROTEIN"/>
    <property type="match status" value="1"/>
</dbReference>
<feature type="domain" description="DUF4371" evidence="1">
    <location>
        <begin position="5"/>
        <end position="52"/>
    </location>
</feature>
<evidence type="ECO:0000313" key="3">
    <source>
        <dbReference type="Proteomes" id="UP000824120"/>
    </source>
</evidence>
<comment type="caution">
    <text evidence="2">The sequence shown here is derived from an EMBL/GenBank/DDBJ whole genome shotgun (WGS) entry which is preliminary data.</text>
</comment>
<dbReference type="EMBL" id="JACXVP010000006">
    <property type="protein sequence ID" value="KAG5598565.1"/>
    <property type="molecule type" value="Genomic_DNA"/>
</dbReference>
<sequence>MIIYSTIQKEIVDACTKETIKVIIKDLDGDYFGILIDESKDISHKEQMTLVYCSKKLLQKVIYALLSDHSLSLSRFCGQGYDGANNMTYFENTKLRSWVLKSREILTGQGLNKKRGLQRLGDTCWGSHFKTLENFMIIFFSIANVFKDMKEDSPHDFDILASRNLLDKI</sequence>
<organism evidence="2 3">
    <name type="scientific">Solanum commersonii</name>
    <name type="common">Commerson's wild potato</name>
    <name type="synonym">Commerson's nightshade</name>
    <dbReference type="NCBI Taxonomy" id="4109"/>
    <lineage>
        <taxon>Eukaryota</taxon>
        <taxon>Viridiplantae</taxon>
        <taxon>Streptophyta</taxon>
        <taxon>Embryophyta</taxon>
        <taxon>Tracheophyta</taxon>
        <taxon>Spermatophyta</taxon>
        <taxon>Magnoliopsida</taxon>
        <taxon>eudicotyledons</taxon>
        <taxon>Gunneridae</taxon>
        <taxon>Pentapetalae</taxon>
        <taxon>asterids</taxon>
        <taxon>lamiids</taxon>
        <taxon>Solanales</taxon>
        <taxon>Solanaceae</taxon>
        <taxon>Solanoideae</taxon>
        <taxon>Solaneae</taxon>
        <taxon>Solanum</taxon>
    </lineage>
</organism>
<dbReference type="InterPro" id="IPR025398">
    <property type="entry name" value="DUF4371"/>
</dbReference>
<dbReference type="OrthoDB" id="1678547at2759"/>
<dbReference type="Proteomes" id="UP000824120">
    <property type="component" value="Chromosome 6"/>
</dbReference>
<dbReference type="PANTHER" id="PTHR11697:SF230">
    <property type="entry name" value="ZINC FINGER, MYM DOMAIN CONTAINING 1"/>
    <property type="match status" value="1"/>
</dbReference>
<gene>
    <name evidence="2" type="ORF">H5410_029935</name>
</gene>
<proteinExistence type="predicted"/>
<name>A0A9J5YEP5_SOLCO</name>
<evidence type="ECO:0000259" key="1">
    <source>
        <dbReference type="Pfam" id="PF14291"/>
    </source>
</evidence>
<evidence type="ECO:0000313" key="2">
    <source>
        <dbReference type="EMBL" id="KAG5598565.1"/>
    </source>
</evidence>
<dbReference type="Pfam" id="PF14291">
    <property type="entry name" value="DUF4371"/>
    <property type="match status" value="1"/>
</dbReference>
<protein>
    <recommendedName>
        <fullName evidence="1">DUF4371 domain-containing protein</fullName>
    </recommendedName>
</protein>
<dbReference type="InterPro" id="IPR055298">
    <property type="entry name" value="AtLOH3-like"/>
</dbReference>
<accession>A0A9J5YEP5</accession>
<dbReference type="AlphaFoldDB" id="A0A9J5YEP5"/>